<evidence type="ECO:0000256" key="1">
    <source>
        <dbReference type="ARBA" id="ARBA00023015"/>
    </source>
</evidence>
<dbReference type="EMBL" id="BLXZ01000003">
    <property type="protein sequence ID" value="GFO68079.1"/>
    <property type="molecule type" value="Genomic_DNA"/>
</dbReference>
<gene>
    <name evidence="5" type="ORF">GMLC_16580</name>
</gene>
<dbReference type="GO" id="GO:0003677">
    <property type="term" value="F:DNA binding"/>
    <property type="evidence" value="ECO:0007669"/>
    <property type="project" value="UniProtKB-KW"/>
</dbReference>
<dbReference type="PROSITE" id="PS50987">
    <property type="entry name" value="HTH_ARSR_2"/>
    <property type="match status" value="1"/>
</dbReference>
<dbReference type="GO" id="GO:0003700">
    <property type="term" value="F:DNA-binding transcription factor activity"/>
    <property type="evidence" value="ECO:0007669"/>
    <property type="project" value="InterPro"/>
</dbReference>
<organism evidence="5 6">
    <name type="scientific">Geomonas limicola</name>
    <dbReference type="NCBI Taxonomy" id="2740186"/>
    <lineage>
        <taxon>Bacteria</taxon>
        <taxon>Pseudomonadati</taxon>
        <taxon>Thermodesulfobacteriota</taxon>
        <taxon>Desulfuromonadia</taxon>
        <taxon>Geobacterales</taxon>
        <taxon>Geobacteraceae</taxon>
        <taxon>Geomonas</taxon>
    </lineage>
</organism>
<accession>A0A6V8N9Z1</accession>
<name>A0A6V8N9Z1_9BACT</name>
<proteinExistence type="predicted"/>
<dbReference type="Gene3D" id="1.10.10.10">
    <property type="entry name" value="Winged helix-like DNA-binding domain superfamily/Winged helix DNA-binding domain"/>
    <property type="match status" value="1"/>
</dbReference>
<sequence length="124" mass="13963">MDIVPAMENMALLFQSLDDVTRLRILALLLEEDELCVCYLVAVLQLPQSTVSRQLAILKNAGWLKDRREGVWIHYSINRSLGAIQQFLVPVLRNFLPATEAARADLERLKKLPREGAAVLAAPR</sequence>
<keyword evidence="3" id="KW-0804">Transcription</keyword>
<dbReference type="CDD" id="cd00090">
    <property type="entry name" value="HTH_ARSR"/>
    <property type="match status" value="1"/>
</dbReference>
<dbReference type="Pfam" id="PF01022">
    <property type="entry name" value="HTH_5"/>
    <property type="match status" value="1"/>
</dbReference>
<dbReference type="PANTHER" id="PTHR43132">
    <property type="entry name" value="ARSENICAL RESISTANCE OPERON REPRESSOR ARSR-RELATED"/>
    <property type="match status" value="1"/>
</dbReference>
<dbReference type="AlphaFoldDB" id="A0A6V8N9Z1"/>
<dbReference type="InterPro" id="IPR011991">
    <property type="entry name" value="ArsR-like_HTH"/>
</dbReference>
<evidence type="ECO:0000256" key="2">
    <source>
        <dbReference type="ARBA" id="ARBA00023125"/>
    </source>
</evidence>
<evidence type="ECO:0000259" key="4">
    <source>
        <dbReference type="PROSITE" id="PS50987"/>
    </source>
</evidence>
<dbReference type="NCBIfam" id="NF033788">
    <property type="entry name" value="HTH_metalloreg"/>
    <property type="match status" value="1"/>
</dbReference>
<dbReference type="PRINTS" id="PR00778">
    <property type="entry name" value="HTHARSR"/>
</dbReference>
<dbReference type="SMART" id="SM00418">
    <property type="entry name" value="HTH_ARSR"/>
    <property type="match status" value="1"/>
</dbReference>
<dbReference type="Proteomes" id="UP000587586">
    <property type="component" value="Unassembled WGS sequence"/>
</dbReference>
<comment type="caution">
    <text evidence="5">The sequence shown here is derived from an EMBL/GenBank/DDBJ whole genome shotgun (WGS) entry which is preliminary data.</text>
</comment>
<feature type="domain" description="HTH arsR-type" evidence="4">
    <location>
        <begin position="3"/>
        <end position="99"/>
    </location>
</feature>
<keyword evidence="6" id="KW-1185">Reference proteome</keyword>
<dbReference type="InterPro" id="IPR036388">
    <property type="entry name" value="WH-like_DNA-bd_sf"/>
</dbReference>
<keyword evidence="2" id="KW-0238">DNA-binding</keyword>
<dbReference type="SUPFAM" id="SSF46785">
    <property type="entry name" value="Winged helix' DNA-binding domain"/>
    <property type="match status" value="1"/>
</dbReference>
<reference evidence="6" key="1">
    <citation type="submission" date="2020-06" db="EMBL/GenBank/DDBJ databases">
        <title>Draft genomic sequecing of Geomonas sp. Red745.</title>
        <authorList>
            <person name="Itoh H."/>
            <person name="Xu Z.X."/>
            <person name="Ushijima N."/>
            <person name="Masuda Y."/>
            <person name="Shiratori Y."/>
            <person name="Senoo K."/>
        </authorList>
    </citation>
    <scope>NUCLEOTIDE SEQUENCE [LARGE SCALE GENOMIC DNA]</scope>
    <source>
        <strain evidence="6">Red745</strain>
    </source>
</reference>
<keyword evidence="1" id="KW-0805">Transcription regulation</keyword>
<dbReference type="InterPro" id="IPR051011">
    <property type="entry name" value="Metal_resp_trans_reg"/>
</dbReference>
<evidence type="ECO:0000313" key="5">
    <source>
        <dbReference type="EMBL" id="GFO68079.1"/>
    </source>
</evidence>
<dbReference type="PANTHER" id="PTHR43132:SF2">
    <property type="entry name" value="ARSENICAL RESISTANCE OPERON REPRESSOR ARSR-RELATED"/>
    <property type="match status" value="1"/>
</dbReference>
<evidence type="ECO:0000256" key="3">
    <source>
        <dbReference type="ARBA" id="ARBA00023163"/>
    </source>
</evidence>
<evidence type="ECO:0000313" key="6">
    <source>
        <dbReference type="Proteomes" id="UP000587586"/>
    </source>
</evidence>
<dbReference type="InterPro" id="IPR036390">
    <property type="entry name" value="WH_DNA-bd_sf"/>
</dbReference>
<protein>
    <submittedName>
        <fullName evidence="5">Transcriptional regulator</fullName>
    </submittedName>
</protein>
<dbReference type="InterPro" id="IPR001845">
    <property type="entry name" value="HTH_ArsR_DNA-bd_dom"/>
</dbReference>